<dbReference type="Gene3D" id="2.60.120.620">
    <property type="entry name" value="q2cbj1_9rhob like domain"/>
    <property type="match status" value="1"/>
</dbReference>
<dbReference type="GO" id="GO:0005783">
    <property type="term" value="C:endoplasmic reticulum"/>
    <property type="evidence" value="ECO:0007669"/>
    <property type="project" value="TreeGrafter"/>
</dbReference>
<feature type="signal peptide" evidence="7">
    <location>
        <begin position="1"/>
        <end position="16"/>
    </location>
</feature>
<dbReference type="KEGG" id="pti:PHATR_44168"/>
<reference evidence="9 10" key="1">
    <citation type="journal article" date="2008" name="Nature">
        <title>The Phaeodactylum genome reveals the evolutionary history of diatom genomes.</title>
        <authorList>
            <person name="Bowler C."/>
            <person name="Allen A.E."/>
            <person name="Badger J.H."/>
            <person name="Grimwood J."/>
            <person name="Jabbari K."/>
            <person name="Kuo A."/>
            <person name="Maheswari U."/>
            <person name="Martens C."/>
            <person name="Maumus F."/>
            <person name="Otillar R.P."/>
            <person name="Rayko E."/>
            <person name="Salamov A."/>
            <person name="Vandepoele K."/>
            <person name="Beszteri B."/>
            <person name="Gruber A."/>
            <person name="Heijde M."/>
            <person name="Katinka M."/>
            <person name="Mock T."/>
            <person name="Valentin K."/>
            <person name="Verret F."/>
            <person name="Berges J.A."/>
            <person name="Brownlee C."/>
            <person name="Cadoret J.P."/>
            <person name="Chiovitti A."/>
            <person name="Choi C.J."/>
            <person name="Coesel S."/>
            <person name="De Martino A."/>
            <person name="Detter J.C."/>
            <person name="Durkin C."/>
            <person name="Falciatore A."/>
            <person name="Fournet J."/>
            <person name="Haruta M."/>
            <person name="Huysman M.J."/>
            <person name="Jenkins B.D."/>
            <person name="Jiroutova K."/>
            <person name="Jorgensen R.E."/>
            <person name="Joubert Y."/>
            <person name="Kaplan A."/>
            <person name="Kroger N."/>
            <person name="Kroth P.G."/>
            <person name="La Roche J."/>
            <person name="Lindquist E."/>
            <person name="Lommer M."/>
            <person name="Martin-Jezequel V."/>
            <person name="Lopez P.J."/>
            <person name="Lucas S."/>
            <person name="Mangogna M."/>
            <person name="McGinnis K."/>
            <person name="Medlin L.K."/>
            <person name="Montsant A."/>
            <person name="Oudot-Le Secq M.P."/>
            <person name="Napoli C."/>
            <person name="Obornik M."/>
            <person name="Parker M.S."/>
            <person name="Petit J.L."/>
            <person name="Porcel B.M."/>
            <person name="Poulsen N."/>
            <person name="Robison M."/>
            <person name="Rychlewski L."/>
            <person name="Rynearson T.A."/>
            <person name="Schmutz J."/>
            <person name="Shapiro H."/>
            <person name="Siaut M."/>
            <person name="Stanley M."/>
            <person name="Sussman M.R."/>
            <person name="Taylor A.R."/>
            <person name="Vardi A."/>
            <person name="von Dassow P."/>
            <person name="Vyverman W."/>
            <person name="Willis A."/>
            <person name="Wyrwicz L.S."/>
            <person name="Rokhsar D.S."/>
            <person name="Weissenbach J."/>
            <person name="Armbrust E.V."/>
            <person name="Green B.R."/>
            <person name="Van de Peer Y."/>
            <person name="Grigoriev I.V."/>
        </authorList>
    </citation>
    <scope>NUCLEOTIDE SEQUENCE [LARGE SCALE GENOMIC DNA]</scope>
    <source>
        <strain evidence="9 10">CCAP 1055/1</strain>
    </source>
</reference>
<evidence type="ECO:0000256" key="6">
    <source>
        <dbReference type="SAM" id="MobiDB-lite"/>
    </source>
</evidence>
<evidence type="ECO:0000313" key="10">
    <source>
        <dbReference type="Proteomes" id="UP000000759"/>
    </source>
</evidence>
<evidence type="ECO:0000256" key="7">
    <source>
        <dbReference type="SAM" id="SignalP"/>
    </source>
</evidence>
<evidence type="ECO:0000256" key="4">
    <source>
        <dbReference type="ARBA" id="ARBA00023002"/>
    </source>
</evidence>
<feature type="chain" id="PRO_5002841165" description="Fe2OG dioxygenase domain-containing protein" evidence="7">
    <location>
        <begin position="17"/>
        <end position="431"/>
    </location>
</feature>
<dbReference type="GO" id="GO:0031418">
    <property type="term" value="F:L-ascorbic acid binding"/>
    <property type="evidence" value="ECO:0007669"/>
    <property type="project" value="InterPro"/>
</dbReference>
<keyword evidence="3" id="KW-0223">Dioxygenase</keyword>
<dbReference type="RefSeq" id="XP_002186484.1">
    <property type="nucleotide sequence ID" value="XM_002186448.1"/>
</dbReference>
<dbReference type="PROSITE" id="PS51471">
    <property type="entry name" value="FE2OG_OXY"/>
    <property type="match status" value="1"/>
</dbReference>
<protein>
    <recommendedName>
        <fullName evidence="8">Fe2OG dioxygenase domain-containing protein</fullName>
    </recommendedName>
</protein>
<dbReference type="SMART" id="SM00702">
    <property type="entry name" value="P4Hc"/>
    <property type="match status" value="1"/>
</dbReference>
<keyword evidence="10" id="KW-1185">Reference proteome</keyword>
<proteinExistence type="predicted"/>
<dbReference type="Proteomes" id="UP000000759">
    <property type="component" value="Chromosome 3"/>
</dbReference>
<dbReference type="GeneID" id="7204091"/>
<name>B5Y5K1_PHATC</name>
<accession>B5Y5K1</accession>
<dbReference type="InterPro" id="IPR006620">
    <property type="entry name" value="Pro_4_hyd_alph"/>
</dbReference>
<dbReference type="PANTHER" id="PTHR10869:SF229">
    <property type="entry name" value="PROLYL 4-HYDROXYLASE ALPHA SUBUNIT DOMAIN-CONTAINING PROTEIN"/>
    <property type="match status" value="1"/>
</dbReference>
<dbReference type="OMA" id="NEKWIAQ"/>
<gene>
    <name evidence="9" type="ORF">PHATR_44168</name>
</gene>
<dbReference type="EMBL" id="CP001142">
    <property type="protein sequence ID" value="ACI65954.1"/>
    <property type="molecule type" value="Genomic_DNA"/>
</dbReference>
<feature type="region of interest" description="Disordered" evidence="6">
    <location>
        <begin position="54"/>
        <end position="87"/>
    </location>
</feature>
<evidence type="ECO:0000259" key="8">
    <source>
        <dbReference type="PROSITE" id="PS51471"/>
    </source>
</evidence>
<keyword evidence="5" id="KW-0408">Iron</keyword>
<evidence type="ECO:0000313" key="9">
    <source>
        <dbReference type="EMBL" id="ACI65954.1"/>
    </source>
</evidence>
<dbReference type="InterPro" id="IPR005123">
    <property type="entry name" value="Oxoglu/Fe-dep_dioxygenase_dom"/>
</dbReference>
<dbReference type="InParanoid" id="B5Y5K1"/>
<evidence type="ECO:0000256" key="3">
    <source>
        <dbReference type="ARBA" id="ARBA00022964"/>
    </source>
</evidence>
<organism evidence="9 10">
    <name type="scientific">Phaeodactylum tricornutum (strain CCAP 1055/1)</name>
    <dbReference type="NCBI Taxonomy" id="556484"/>
    <lineage>
        <taxon>Eukaryota</taxon>
        <taxon>Sar</taxon>
        <taxon>Stramenopiles</taxon>
        <taxon>Ochrophyta</taxon>
        <taxon>Bacillariophyta</taxon>
        <taxon>Bacillariophyceae</taxon>
        <taxon>Bacillariophycidae</taxon>
        <taxon>Naviculales</taxon>
        <taxon>Phaeodactylaceae</taxon>
        <taxon>Phaeodactylum</taxon>
    </lineage>
</organism>
<dbReference type="PANTHER" id="PTHR10869">
    <property type="entry name" value="PROLYL 4-HYDROXYLASE ALPHA SUBUNIT"/>
    <property type="match status" value="1"/>
</dbReference>
<keyword evidence="2" id="KW-0479">Metal-binding</keyword>
<dbReference type="AlphaFoldDB" id="B5Y5K1"/>
<reference evidence="10" key="2">
    <citation type="submission" date="2008-08" db="EMBL/GenBank/DDBJ databases">
        <authorList>
            <consortium name="Diatom Consortium"/>
            <person name="Grigoriev I."/>
            <person name="Grimwood J."/>
            <person name="Kuo A."/>
            <person name="Otillar R.P."/>
            <person name="Salamov A."/>
            <person name="Detter J.C."/>
            <person name="Lindquist E."/>
            <person name="Shapiro H."/>
            <person name="Lucas S."/>
            <person name="Glavina del Rio T."/>
            <person name="Pitluck S."/>
            <person name="Rokhsar D."/>
            <person name="Bowler C."/>
        </authorList>
    </citation>
    <scope>GENOME REANNOTATION</scope>
    <source>
        <strain evidence="10">CCAP 1055/1</strain>
    </source>
</reference>
<dbReference type="eggNOG" id="KOG1591">
    <property type="taxonomic scope" value="Eukaryota"/>
</dbReference>
<evidence type="ECO:0000256" key="1">
    <source>
        <dbReference type="ARBA" id="ARBA00001961"/>
    </source>
</evidence>
<dbReference type="Pfam" id="PF13640">
    <property type="entry name" value="2OG-FeII_Oxy_3"/>
    <property type="match status" value="1"/>
</dbReference>
<dbReference type="GO" id="GO:0005506">
    <property type="term" value="F:iron ion binding"/>
    <property type="evidence" value="ECO:0007669"/>
    <property type="project" value="InterPro"/>
</dbReference>
<dbReference type="InterPro" id="IPR044862">
    <property type="entry name" value="Pro_4_hyd_alph_FE2OG_OXY"/>
</dbReference>
<dbReference type="OrthoDB" id="420380at2759"/>
<dbReference type="HOGENOM" id="CLU_636911_0_0_1"/>
<feature type="domain" description="Fe2OG dioxygenase" evidence="8">
    <location>
        <begin position="283"/>
        <end position="401"/>
    </location>
</feature>
<evidence type="ECO:0000256" key="5">
    <source>
        <dbReference type="ARBA" id="ARBA00023004"/>
    </source>
</evidence>
<evidence type="ECO:0000256" key="2">
    <source>
        <dbReference type="ARBA" id="ARBA00022723"/>
    </source>
</evidence>
<comment type="cofactor">
    <cofactor evidence="1">
        <name>L-ascorbate</name>
        <dbReference type="ChEBI" id="CHEBI:38290"/>
    </cofactor>
</comment>
<keyword evidence="7" id="KW-0732">Signal</keyword>
<dbReference type="PaxDb" id="2850-Phatr44168"/>
<sequence length="431" mass="46859">MRVWLVLSLMVNPSSGLAAGSRPNVGLHGSSCYGGSRRGARISRRCVSTLWAQKPGKSTKRHPAAVGGGGFGGASRTHMPPSPTNDYAVFPRLEPPVADTLVAAPEDWEQPGPLPNEIYQRLDQIYGLPRFNYETSEPVSLDELMVAPKDPPSISRNEFDDLLSAATGRPVSTPPASTFASTPSSADLPLDALPPFEKFRILHVDPLVLGIDDFFTAAECDRYVALATQNQKHNILESRSPTVGKDAAAKAQRTSTTYYNHFEGVPELMAKASRLLGLQSIDRWEEPQTVRYRKNEKFTWHLDALGPNENNPGLGGQRLATLLVYHTDLQSDEGGATMFRDLTGTNGRLAVRPRRGAALLFFPAAGGIPNAPFDVRTLHCGQAVSATSQQDKWISQLWLRQSSYTPTAPPGNSHSQATKAISEYCANLSVK</sequence>
<keyword evidence="4" id="KW-0560">Oxidoreductase</keyword>
<dbReference type="GO" id="GO:0004656">
    <property type="term" value="F:procollagen-proline 4-dioxygenase activity"/>
    <property type="evidence" value="ECO:0007669"/>
    <property type="project" value="TreeGrafter"/>
</dbReference>
<dbReference type="InterPro" id="IPR045054">
    <property type="entry name" value="P4HA-like"/>
</dbReference>